<evidence type="ECO:0000256" key="2">
    <source>
        <dbReference type="ARBA" id="ARBA00022695"/>
    </source>
</evidence>
<dbReference type="Gene3D" id="1.20.120.330">
    <property type="entry name" value="Nucleotidyltransferases domain 2"/>
    <property type="match status" value="2"/>
</dbReference>
<comment type="cofactor">
    <cofactor evidence="7">
        <name>Mg(2+)</name>
        <dbReference type="ChEBI" id="CHEBI:18420"/>
    </cofactor>
</comment>
<feature type="domain" description="Glutamate-ammonia ligase adenylyltransferase repeated" evidence="8">
    <location>
        <begin position="548"/>
        <end position="792"/>
    </location>
</feature>
<evidence type="ECO:0000256" key="5">
    <source>
        <dbReference type="ARBA" id="ARBA00022842"/>
    </source>
</evidence>
<keyword evidence="2 7" id="KW-0548">Nucleotidyltransferase</keyword>
<dbReference type="GO" id="GO:0005829">
    <property type="term" value="C:cytosol"/>
    <property type="evidence" value="ECO:0007669"/>
    <property type="project" value="TreeGrafter"/>
</dbReference>
<feature type="domain" description="Glutamate-ammonia ligase adenylyltransferase repeated" evidence="8">
    <location>
        <begin position="42"/>
        <end position="275"/>
    </location>
</feature>
<comment type="similarity">
    <text evidence="7">Belongs to the GlnE family.</text>
</comment>
<dbReference type="FunFam" id="1.20.120.330:FF:000005">
    <property type="entry name" value="Bifunctional glutamine synthetase adenylyltransferase/adenylyl-removing enzyme"/>
    <property type="match status" value="1"/>
</dbReference>
<evidence type="ECO:0000259" key="9">
    <source>
        <dbReference type="Pfam" id="PF08335"/>
    </source>
</evidence>
<dbReference type="NCBIfam" id="NF008292">
    <property type="entry name" value="PRK11072.1"/>
    <property type="match status" value="1"/>
</dbReference>
<dbReference type="AlphaFoldDB" id="A0A1Y5Q7K4"/>
<dbReference type="Pfam" id="PF03710">
    <property type="entry name" value="GlnE"/>
    <property type="match status" value="2"/>
</dbReference>
<dbReference type="InterPro" id="IPR043519">
    <property type="entry name" value="NT_sf"/>
</dbReference>
<dbReference type="GO" id="GO:0016874">
    <property type="term" value="F:ligase activity"/>
    <property type="evidence" value="ECO:0007669"/>
    <property type="project" value="UniProtKB-KW"/>
</dbReference>
<dbReference type="FunFam" id="3.30.460.10:FF:000009">
    <property type="entry name" value="Bifunctional glutamine synthetase adenylyltransferase/adenylyl-removing enzyme"/>
    <property type="match status" value="1"/>
</dbReference>
<comment type="catalytic activity">
    <reaction evidence="7">
        <text>[glutamine synthetase]-O(4)-(5'-adenylyl)-L-tyrosine + phosphate = [glutamine synthetase]-L-tyrosine + ADP</text>
        <dbReference type="Rhea" id="RHEA:43716"/>
        <dbReference type="Rhea" id="RHEA-COMP:10660"/>
        <dbReference type="Rhea" id="RHEA-COMP:10661"/>
        <dbReference type="ChEBI" id="CHEBI:43474"/>
        <dbReference type="ChEBI" id="CHEBI:46858"/>
        <dbReference type="ChEBI" id="CHEBI:83624"/>
        <dbReference type="ChEBI" id="CHEBI:456216"/>
        <dbReference type="EC" id="2.7.7.89"/>
    </reaction>
</comment>
<keyword evidence="5 7" id="KW-0460">Magnesium</keyword>
<dbReference type="GO" id="GO:0005524">
    <property type="term" value="F:ATP binding"/>
    <property type="evidence" value="ECO:0007669"/>
    <property type="project" value="UniProtKB-UniRule"/>
</dbReference>
<keyword evidence="10" id="KW-0436">Ligase</keyword>
<evidence type="ECO:0000256" key="3">
    <source>
        <dbReference type="ARBA" id="ARBA00022741"/>
    </source>
</evidence>
<proteinExistence type="inferred from homology"/>
<dbReference type="InterPro" id="IPR005190">
    <property type="entry name" value="GlnE_rpt_dom"/>
</dbReference>
<evidence type="ECO:0000313" key="10">
    <source>
        <dbReference type="EMBL" id="SBV36876.1"/>
    </source>
</evidence>
<organism evidence="10">
    <name type="scientific">uncultured Stenotrophomonas sp</name>
    <dbReference type="NCBI Taxonomy" id="165438"/>
    <lineage>
        <taxon>Bacteria</taxon>
        <taxon>Pseudomonadati</taxon>
        <taxon>Pseudomonadota</taxon>
        <taxon>Gammaproteobacteria</taxon>
        <taxon>Lysobacterales</taxon>
        <taxon>Lysobacteraceae</taxon>
        <taxon>Stenotrophomonas</taxon>
        <taxon>environmental samples</taxon>
    </lineage>
</organism>
<dbReference type="Gene3D" id="3.30.460.10">
    <property type="entry name" value="Beta Polymerase, domain 2"/>
    <property type="match status" value="2"/>
</dbReference>
<reference evidence="10" key="1">
    <citation type="submission" date="2016-03" db="EMBL/GenBank/DDBJ databases">
        <authorList>
            <person name="Ploux O."/>
        </authorList>
    </citation>
    <scope>NUCLEOTIDE SEQUENCE</scope>
    <source>
        <strain evidence="10">UC10</strain>
    </source>
</reference>
<dbReference type="PANTHER" id="PTHR30621:SF0">
    <property type="entry name" value="BIFUNCTIONAL GLUTAMINE SYNTHETASE ADENYLYLTRANSFERASE_ADENYLYL-REMOVING ENZYME"/>
    <property type="match status" value="1"/>
</dbReference>
<evidence type="ECO:0000256" key="1">
    <source>
        <dbReference type="ARBA" id="ARBA00022679"/>
    </source>
</evidence>
<dbReference type="SUPFAM" id="SSF81593">
    <property type="entry name" value="Nucleotidyltransferase substrate binding subunit/domain"/>
    <property type="match status" value="2"/>
</dbReference>
<protein>
    <recommendedName>
        <fullName evidence="7">Bifunctional glutamine synthetase adenylyltransferase/adenylyl-removing enzyme</fullName>
    </recommendedName>
    <alternativeName>
        <fullName evidence="7">ATP:glutamine synthetase adenylyltransferase</fullName>
    </alternativeName>
    <alternativeName>
        <fullName evidence="7">ATase</fullName>
    </alternativeName>
    <domain>
        <recommendedName>
            <fullName evidence="7">Glutamine synthetase adenylyl-L-tyrosine phosphorylase</fullName>
            <ecNumber evidence="7">2.7.7.89</ecNumber>
        </recommendedName>
        <alternativeName>
            <fullName evidence="7">Adenylyl removase</fullName>
            <shortName evidence="7">AR</shortName>
            <shortName evidence="7">AT-N</shortName>
        </alternativeName>
    </domain>
    <domain>
        <recommendedName>
            <fullName evidence="7">Glutamine synthetase adenylyl transferase</fullName>
            <ecNumber evidence="7">2.7.7.42</ecNumber>
        </recommendedName>
        <alternativeName>
            <fullName evidence="7">Adenylyl transferase</fullName>
            <shortName evidence="7">AT</shortName>
            <shortName evidence="7">AT-C</shortName>
        </alternativeName>
    </domain>
</protein>
<comment type="catalytic activity">
    <reaction evidence="7">
        <text>[glutamine synthetase]-L-tyrosine + ATP = [glutamine synthetase]-O(4)-(5'-adenylyl)-L-tyrosine + diphosphate</text>
        <dbReference type="Rhea" id="RHEA:18589"/>
        <dbReference type="Rhea" id="RHEA-COMP:10660"/>
        <dbReference type="Rhea" id="RHEA-COMP:10661"/>
        <dbReference type="ChEBI" id="CHEBI:30616"/>
        <dbReference type="ChEBI" id="CHEBI:33019"/>
        <dbReference type="ChEBI" id="CHEBI:46858"/>
        <dbReference type="ChEBI" id="CHEBI:83624"/>
        <dbReference type="EC" id="2.7.7.42"/>
    </reaction>
</comment>
<keyword evidence="1 7" id="KW-0808">Transferase</keyword>
<feature type="domain" description="PII-uridylyltransferase/Glutamine-synthetase adenylyltransferase" evidence="9">
    <location>
        <begin position="813"/>
        <end position="894"/>
    </location>
</feature>
<evidence type="ECO:0000256" key="6">
    <source>
        <dbReference type="ARBA" id="ARBA00023268"/>
    </source>
</evidence>
<dbReference type="InterPro" id="IPR023057">
    <property type="entry name" value="GlnE"/>
</dbReference>
<keyword evidence="4 7" id="KW-0067">ATP-binding</keyword>
<dbReference type="EMBL" id="FLTS01000001">
    <property type="protein sequence ID" value="SBV36876.1"/>
    <property type="molecule type" value="Genomic_DNA"/>
</dbReference>
<keyword evidence="6 7" id="KW-0511">Multifunctional enzyme</keyword>
<feature type="domain" description="PII-uridylyltransferase/Glutamine-synthetase adenylyltransferase" evidence="9">
    <location>
        <begin position="297"/>
        <end position="435"/>
    </location>
</feature>
<dbReference type="Pfam" id="PF08335">
    <property type="entry name" value="GlnD_UR_UTase"/>
    <property type="match status" value="2"/>
</dbReference>
<dbReference type="Gene3D" id="1.20.120.1510">
    <property type="match status" value="1"/>
</dbReference>
<dbReference type="EC" id="2.7.7.89" evidence="7"/>
<dbReference type="InterPro" id="IPR013546">
    <property type="entry name" value="PII_UdlTrfase/GS_AdlTrfase"/>
</dbReference>
<dbReference type="CDD" id="cd05401">
    <property type="entry name" value="NT_GlnE_GlnD_like"/>
    <property type="match status" value="2"/>
</dbReference>
<feature type="region of interest" description="Adenylyl removase" evidence="7">
    <location>
        <begin position="1"/>
        <end position="439"/>
    </location>
</feature>
<feature type="region of interest" description="Adenylyl transferase" evidence="7">
    <location>
        <begin position="444"/>
        <end position="951"/>
    </location>
</feature>
<accession>A0A1Y5Q7K4</accession>
<evidence type="ECO:0000256" key="7">
    <source>
        <dbReference type="HAMAP-Rule" id="MF_00802"/>
    </source>
</evidence>
<evidence type="ECO:0000259" key="8">
    <source>
        <dbReference type="Pfam" id="PF03710"/>
    </source>
</evidence>
<dbReference type="SUPFAM" id="SSF81301">
    <property type="entry name" value="Nucleotidyltransferase"/>
    <property type="match status" value="2"/>
</dbReference>
<dbReference type="GO" id="GO:0000287">
    <property type="term" value="F:magnesium ion binding"/>
    <property type="evidence" value="ECO:0007669"/>
    <property type="project" value="UniProtKB-UniRule"/>
</dbReference>
<dbReference type="PANTHER" id="PTHR30621">
    <property type="entry name" value="GLUTAMINE SYNTHETASE ADENYLYLTRANSFERASE"/>
    <property type="match status" value="1"/>
</dbReference>
<dbReference type="GO" id="GO:0008882">
    <property type="term" value="F:[glutamate-ammonia-ligase] adenylyltransferase activity"/>
    <property type="evidence" value="ECO:0007669"/>
    <property type="project" value="UniProtKB-UniRule"/>
</dbReference>
<evidence type="ECO:0000256" key="4">
    <source>
        <dbReference type="ARBA" id="ARBA00022840"/>
    </source>
</evidence>
<sequence>MTTSALPVPETLAPLADRASARLKLALSDPAHWPPAAGFEANLRQLAIASDFAIDTLCRQPELLALLAEPDPPPLSLPQLDPLQPSAWPAQLRRHRAAASTRLVWRDLLGLDAVDATLRGATELAEDCLQLALAALEQEFVQRHGVVRAEDGSVQRLVVFGLGKLGGGELNFSSDIDLVYAYPQAGESDGARPLAAEEYFARLGQRLARLLDETTADGFCHRVDLRLRPFGNAGRVALSFAGMDQYFQREGRDWERYAWIKARAVAGDVAAGEAWLETLRPFVYRRYLDYTALDGLREMKAAITAEVARSDRFDDIKRGPGGIREIEFLAQALQLIRGGREPTLRERRLLPALQALVAAGQMDAADGAALATAYRFLRRLENRLQMLRDAQTHRLPTDALDAERIAHGLGYPGRDALLQALDEQRRCVAAEFAALLAPRRGQAAPDVLSSYWRVLPGGGDAAVLAEAGFADANGADQSLREFAQSLGVKSLSDNARARLDRVLPALLHAATRSPQPDAALRRVLGLLQAILRRTSYLALLDEQPSALTRLVNVLARSALLSERLMAFPLLLDELLDTRVAGPLPEVPEMHAACAAARVNDDPEAALRTLNETRLALSFRMALAFHDGRQRAVDCTRQLAQLADAVVVAVLEMARADLAAAHGEVPGGRFAIIGYGSLGGLELGFGSDLDLVFLFDHPRAAEESDYARPLESSRWFARLAQKVMALLSAVTAAGRLYDIDVRLRPDGGKGALVSSLASYTEYQRERAWTWEHQALVRARGIAGDATLLADFERVRVDTLAKPRDHGTLFGDVLKMRARMRAELDRSDAARLDLKQGPGGLVDLEFVLQTGVLAGATQQPALCEPRETPRLIDALAEGGWLPADTAAALHVAHADLLDAGLSCTLDRRPRITAPTPEIEAACAAITAAAIAKGLPFEPDEQRQVRDRNPCRNQ</sequence>
<dbReference type="HAMAP" id="MF_00802">
    <property type="entry name" value="GlnE"/>
    <property type="match status" value="1"/>
</dbReference>
<name>A0A1Y5Q7K4_9GAMM</name>
<dbReference type="GO" id="GO:0000820">
    <property type="term" value="P:regulation of glutamine family amino acid metabolic process"/>
    <property type="evidence" value="ECO:0007669"/>
    <property type="project" value="UniProtKB-UniRule"/>
</dbReference>
<keyword evidence="3 7" id="KW-0547">Nucleotide-binding</keyword>
<comment type="function">
    <text evidence="7">Involved in the regulation of glutamine synthetase GlnA, a key enzyme in the process to assimilate ammonia. When cellular nitrogen levels are high, the C-terminal adenylyl transferase (AT) inactivates GlnA by covalent transfer of an adenylyl group from ATP to specific tyrosine residue of GlnA, thus reducing its activity. Conversely, when nitrogen levels are low, the N-terminal adenylyl removase (AR) activates GlnA by removing the adenylyl group by phosphorolysis, increasing its activity. The regulatory region of GlnE binds the signal transduction protein PII (GlnB) which indicates the nitrogen status of the cell.</text>
</comment>
<dbReference type="GO" id="GO:0047388">
    <property type="term" value="F:[glutamine synthetase]-adenylyl-L-tyrosine phosphorylase activity"/>
    <property type="evidence" value="ECO:0007669"/>
    <property type="project" value="UniProtKB-EC"/>
</dbReference>
<gene>
    <name evidence="7 10" type="primary">glnE</name>
    <name evidence="10" type="ORF">STPYR_11806</name>
</gene>
<dbReference type="EC" id="2.7.7.42" evidence="7"/>